<feature type="region of interest" description="Disordered" evidence="10">
    <location>
        <begin position="591"/>
        <end position="643"/>
    </location>
</feature>
<keyword evidence="2 9" id="KW-0645">Protease</keyword>
<dbReference type="GO" id="GO:0004190">
    <property type="term" value="F:aspartic-type endopeptidase activity"/>
    <property type="evidence" value="ECO:0007669"/>
    <property type="project" value="UniProtKB-KW"/>
</dbReference>
<dbReference type="PRINTS" id="PR00792">
    <property type="entry name" value="PEPSIN"/>
</dbReference>
<dbReference type="OrthoDB" id="771136at2759"/>
<dbReference type="InterPro" id="IPR033121">
    <property type="entry name" value="PEPTIDASE_A1"/>
</dbReference>
<accession>A0A1X2J196</accession>
<dbReference type="Proteomes" id="UP000193560">
    <property type="component" value="Unassembled WGS sequence"/>
</dbReference>
<dbReference type="Pfam" id="PF00026">
    <property type="entry name" value="Asp"/>
    <property type="match status" value="1"/>
</dbReference>
<evidence type="ECO:0000256" key="11">
    <source>
        <dbReference type="SAM" id="SignalP"/>
    </source>
</evidence>
<evidence type="ECO:0000256" key="4">
    <source>
        <dbReference type="ARBA" id="ARBA00022750"/>
    </source>
</evidence>
<evidence type="ECO:0000256" key="5">
    <source>
        <dbReference type="ARBA" id="ARBA00022801"/>
    </source>
</evidence>
<evidence type="ECO:0000313" key="14">
    <source>
        <dbReference type="Proteomes" id="UP000193560"/>
    </source>
</evidence>
<dbReference type="InterPro" id="IPR034164">
    <property type="entry name" value="Pepsin-like_dom"/>
</dbReference>
<evidence type="ECO:0000256" key="8">
    <source>
        <dbReference type="PIRSR" id="PIRSR601461-1"/>
    </source>
</evidence>
<evidence type="ECO:0000313" key="13">
    <source>
        <dbReference type="EMBL" id="ORZ25581.1"/>
    </source>
</evidence>
<dbReference type="PROSITE" id="PS51767">
    <property type="entry name" value="PEPTIDASE_A1"/>
    <property type="match status" value="1"/>
</dbReference>
<dbReference type="PANTHER" id="PTHR47966">
    <property type="entry name" value="BETA-SITE APP-CLEAVING ENZYME, ISOFORM A-RELATED"/>
    <property type="match status" value="1"/>
</dbReference>
<organism evidence="13 14">
    <name type="scientific">Absidia repens</name>
    <dbReference type="NCBI Taxonomy" id="90262"/>
    <lineage>
        <taxon>Eukaryota</taxon>
        <taxon>Fungi</taxon>
        <taxon>Fungi incertae sedis</taxon>
        <taxon>Mucoromycota</taxon>
        <taxon>Mucoromycotina</taxon>
        <taxon>Mucoromycetes</taxon>
        <taxon>Mucorales</taxon>
        <taxon>Cunninghamellaceae</taxon>
        <taxon>Absidia</taxon>
    </lineage>
</organism>
<comment type="similarity">
    <text evidence="1 9">Belongs to the peptidase A1 family.</text>
</comment>
<reference evidence="13 14" key="1">
    <citation type="submission" date="2016-07" db="EMBL/GenBank/DDBJ databases">
        <title>Pervasive Adenine N6-methylation of Active Genes in Fungi.</title>
        <authorList>
            <consortium name="DOE Joint Genome Institute"/>
            <person name="Mondo S.J."/>
            <person name="Dannebaum R.O."/>
            <person name="Kuo R.C."/>
            <person name="Labutti K."/>
            <person name="Haridas S."/>
            <person name="Kuo A."/>
            <person name="Salamov A."/>
            <person name="Ahrendt S.R."/>
            <person name="Lipzen A."/>
            <person name="Sullivan W."/>
            <person name="Andreopoulos W.B."/>
            <person name="Clum A."/>
            <person name="Lindquist E."/>
            <person name="Daum C."/>
            <person name="Ramamoorthy G.K."/>
            <person name="Gryganskyi A."/>
            <person name="Culley D."/>
            <person name="Magnuson J.K."/>
            <person name="James T.Y."/>
            <person name="O'Malley M.A."/>
            <person name="Stajich J.E."/>
            <person name="Spatafora J.W."/>
            <person name="Visel A."/>
            <person name="Grigoriev I.V."/>
        </authorList>
    </citation>
    <scope>NUCLEOTIDE SEQUENCE [LARGE SCALE GENOMIC DNA]</scope>
    <source>
        <strain evidence="13 14">NRRL 1336</strain>
    </source>
</reference>
<dbReference type="PANTHER" id="PTHR47966:SF65">
    <property type="entry name" value="ASPARTIC-TYPE ENDOPEPTIDASE"/>
    <property type="match status" value="1"/>
</dbReference>
<dbReference type="SUPFAM" id="SSF50630">
    <property type="entry name" value="Acid proteases"/>
    <property type="match status" value="1"/>
</dbReference>
<dbReference type="CDD" id="cd05471">
    <property type="entry name" value="pepsin_like"/>
    <property type="match status" value="1"/>
</dbReference>
<gene>
    <name evidence="13" type="ORF">BCR42DRAFT_485732</name>
</gene>
<dbReference type="PROSITE" id="PS00141">
    <property type="entry name" value="ASP_PROTEASE"/>
    <property type="match status" value="1"/>
</dbReference>
<evidence type="ECO:0000256" key="3">
    <source>
        <dbReference type="ARBA" id="ARBA00022729"/>
    </source>
</evidence>
<dbReference type="InterPro" id="IPR001461">
    <property type="entry name" value="Aspartic_peptidase_A1"/>
</dbReference>
<keyword evidence="4 9" id="KW-0064">Aspartyl protease</keyword>
<keyword evidence="3 11" id="KW-0732">Signal</keyword>
<name>A0A1X2J196_9FUNG</name>
<feature type="active site" evidence="8">
    <location>
        <position position="86"/>
    </location>
</feature>
<feature type="signal peptide" evidence="11">
    <location>
        <begin position="1"/>
        <end position="21"/>
    </location>
</feature>
<evidence type="ECO:0000256" key="2">
    <source>
        <dbReference type="ARBA" id="ARBA00022670"/>
    </source>
</evidence>
<evidence type="ECO:0000256" key="9">
    <source>
        <dbReference type="RuleBase" id="RU000454"/>
    </source>
</evidence>
<evidence type="ECO:0000256" key="1">
    <source>
        <dbReference type="ARBA" id="ARBA00007447"/>
    </source>
</evidence>
<feature type="domain" description="Peptidase A1" evidence="12">
    <location>
        <begin position="68"/>
        <end position="462"/>
    </location>
</feature>
<feature type="region of interest" description="Disordered" evidence="10">
    <location>
        <begin position="562"/>
        <end position="581"/>
    </location>
</feature>
<dbReference type="Gene3D" id="2.40.70.10">
    <property type="entry name" value="Acid Proteases"/>
    <property type="match status" value="2"/>
</dbReference>
<dbReference type="AlphaFoldDB" id="A0A1X2J196"/>
<feature type="active site" evidence="8">
    <location>
        <position position="321"/>
    </location>
</feature>
<protein>
    <submittedName>
        <fullName evidence="13">Aspartic peptidase domain-containing protein</fullName>
    </submittedName>
</protein>
<feature type="compositionally biased region" description="Acidic residues" evidence="10">
    <location>
        <begin position="611"/>
        <end position="626"/>
    </location>
</feature>
<comment type="caution">
    <text evidence="13">The sequence shown here is derived from an EMBL/GenBank/DDBJ whole genome shotgun (WGS) entry which is preliminary data.</text>
</comment>
<feature type="chain" id="PRO_5013163094" evidence="11">
    <location>
        <begin position="22"/>
        <end position="736"/>
    </location>
</feature>
<keyword evidence="14" id="KW-1185">Reference proteome</keyword>
<dbReference type="GO" id="GO:0006508">
    <property type="term" value="P:proteolysis"/>
    <property type="evidence" value="ECO:0007669"/>
    <property type="project" value="UniProtKB-KW"/>
</dbReference>
<sequence>MHTVILIAFFHLFYTINITAANTIKLPINKISATHKDHFIHHIQKRSIDQKNNFNYKSLLYNDDGTEYLISISVGTPPQDFRVALDTGSSDLWIPSIDCSEQSCPHDRFNPKNSSTFQETNQSFKITYGIGHVEGIYGKDIVRVAGVQIENQQFGLANNSKDIIMATKSQSGDSSTDPTEVTANGILGLGFPSLTNSANGGGDSYNPFVFSLVEKGLIKEPIFSVMMGSISDKGWAGEIVFGGIDDEYKDDLHYVPLAPSTPDKIIPKNATTPQEKLKIHQAQERRYTYWMVFGQGLHLKRSNGQSIQHFPLKPLKGFIIDTGTTLTYMEKTLAEQIVTSAARKSDGSAGNVLMDQTSGTYIIDCSVYQTDQLLDLELSPKNEATQDPVRITVPIRDLVIPLNADHPQQATQCMFGIAPWLQANSNGKSLERNGLEMVLVGDSILRSTYLVFDLKQRAIGFAQVKHRADTYVTGPKSNKMAMATSPFLYSYSHPLLFNYMDSQDVLMKRLAAASHNKIYPSILPKSELQLRRILLTTRLWNEVRRQQALTFTSLQDDWLFSQEDDDQLPSPGDTSTTSTLDELDPLDLTILSSSPDDNGITSKYHQHQHELDDDDDDDDEEDDDDDTKCAWLNDDTDGYSPPRIDKNIKDNNNIEQDVKKSYDWTWLDDAWRMLNVSARAIGRREVEGQGGDRVNLGNGADQSLDCFFVVKVQGTKLIAGNNIFLFWMRMLKKTRP</sequence>
<evidence type="ECO:0000259" key="12">
    <source>
        <dbReference type="PROSITE" id="PS51767"/>
    </source>
</evidence>
<dbReference type="FunFam" id="2.40.70.10:FF:000008">
    <property type="entry name" value="Cathepsin D"/>
    <property type="match status" value="1"/>
</dbReference>
<dbReference type="InterPro" id="IPR021109">
    <property type="entry name" value="Peptidase_aspartic_dom_sf"/>
</dbReference>
<proteinExistence type="inferred from homology"/>
<dbReference type="InterPro" id="IPR001969">
    <property type="entry name" value="Aspartic_peptidase_AS"/>
</dbReference>
<dbReference type="STRING" id="90262.A0A1X2J196"/>
<evidence type="ECO:0000256" key="10">
    <source>
        <dbReference type="SAM" id="MobiDB-lite"/>
    </source>
</evidence>
<evidence type="ECO:0000256" key="7">
    <source>
        <dbReference type="ARBA" id="ARBA00023157"/>
    </source>
</evidence>
<feature type="compositionally biased region" description="Polar residues" evidence="10">
    <location>
        <begin position="592"/>
        <end position="603"/>
    </location>
</feature>
<keyword evidence="6" id="KW-0865">Zymogen</keyword>
<dbReference type="EMBL" id="MCGE01000001">
    <property type="protein sequence ID" value="ORZ25581.1"/>
    <property type="molecule type" value="Genomic_DNA"/>
</dbReference>
<keyword evidence="5 9" id="KW-0378">Hydrolase</keyword>
<evidence type="ECO:0000256" key="6">
    <source>
        <dbReference type="ARBA" id="ARBA00023145"/>
    </source>
</evidence>
<keyword evidence="7" id="KW-1015">Disulfide bond</keyword>